<organism evidence="8 9">
    <name type="scientific">Antarcticimicrobium luteum</name>
    <dbReference type="NCBI Taxonomy" id="2547397"/>
    <lineage>
        <taxon>Bacteria</taxon>
        <taxon>Pseudomonadati</taxon>
        <taxon>Pseudomonadota</taxon>
        <taxon>Alphaproteobacteria</taxon>
        <taxon>Rhodobacterales</taxon>
        <taxon>Paracoccaceae</taxon>
        <taxon>Antarcticimicrobium</taxon>
    </lineage>
</organism>
<evidence type="ECO:0000256" key="1">
    <source>
        <dbReference type="ARBA" id="ARBA00004651"/>
    </source>
</evidence>
<dbReference type="GO" id="GO:0005886">
    <property type="term" value="C:plasma membrane"/>
    <property type="evidence" value="ECO:0007669"/>
    <property type="project" value="UniProtKB-SubCell"/>
</dbReference>
<feature type="transmembrane region" description="Helical" evidence="6">
    <location>
        <begin position="135"/>
        <end position="154"/>
    </location>
</feature>
<dbReference type="AlphaFoldDB" id="A0A4R5VHH0"/>
<keyword evidence="5 6" id="KW-0472">Membrane</keyword>
<dbReference type="PROSITE" id="PS50850">
    <property type="entry name" value="MFS"/>
    <property type="match status" value="1"/>
</dbReference>
<evidence type="ECO:0000259" key="7">
    <source>
        <dbReference type="PROSITE" id="PS50850"/>
    </source>
</evidence>
<feature type="transmembrane region" description="Helical" evidence="6">
    <location>
        <begin position="246"/>
        <end position="270"/>
    </location>
</feature>
<dbReference type="PANTHER" id="PTHR43124:SF3">
    <property type="entry name" value="CHLORAMPHENICOL EFFLUX PUMP RV0191"/>
    <property type="match status" value="1"/>
</dbReference>
<sequence length="393" mass="40364">MTRPASPWIAILALYAAGLGAAGQFSKMAVILPQLGRAYPEAGTTLGFLVSLLSLVGVVLGVVAGMLVARAGFRRTLIGALAVGAAISLIQSLLPPLPAMLVLRVIEGGTHLAIVVAAPTLIAQVAPDRLRPAALTLWGTFFGVAFAVTALLGVPVAQRFGPGPLFAAHGLWMAAMALLLLRLVPADAPTNARAARTEPPLTLPSLLRRHVEIYRSPFLAAPAWGWLFYTLTFVAVLAVWPPLLPVRAATLTATLAPLGAIAVSMTLGVALLRRWSAIRVVIAGFALAAALAPGLPLAPHSALPAILLFAALGLVQGASFTAIAQLNDSAEHRALANGALAQMGNLGNMLGTPLMLAVLGLAGIAGMTTVIAGCYAAAALTHLALDRVRRLCA</sequence>
<evidence type="ECO:0000256" key="6">
    <source>
        <dbReference type="SAM" id="Phobius"/>
    </source>
</evidence>
<evidence type="ECO:0000313" key="8">
    <source>
        <dbReference type="EMBL" id="TDK51724.1"/>
    </source>
</evidence>
<dbReference type="Pfam" id="PF07690">
    <property type="entry name" value="MFS_1"/>
    <property type="match status" value="1"/>
</dbReference>
<feature type="transmembrane region" description="Helical" evidence="6">
    <location>
        <begin position="100"/>
        <end position="123"/>
    </location>
</feature>
<feature type="transmembrane region" description="Helical" evidence="6">
    <location>
        <begin position="218"/>
        <end position="240"/>
    </location>
</feature>
<evidence type="ECO:0000313" key="9">
    <source>
        <dbReference type="Proteomes" id="UP000295301"/>
    </source>
</evidence>
<keyword evidence="4 6" id="KW-1133">Transmembrane helix</keyword>
<dbReference type="CDD" id="cd06174">
    <property type="entry name" value="MFS"/>
    <property type="match status" value="1"/>
</dbReference>
<evidence type="ECO:0000256" key="3">
    <source>
        <dbReference type="ARBA" id="ARBA00022692"/>
    </source>
</evidence>
<dbReference type="PANTHER" id="PTHR43124">
    <property type="entry name" value="PURINE EFFLUX PUMP PBUE"/>
    <property type="match status" value="1"/>
</dbReference>
<keyword evidence="9" id="KW-1185">Reference proteome</keyword>
<dbReference type="Gene3D" id="1.20.1250.20">
    <property type="entry name" value="MFS general substrate transporter like domains"/>
    <property type="match status" value="1"/>
</dbReference>
<feature type="transmembrane region" description="Helical" evidence="6">
    <location>
        <begin position="48"/>
        <end position="69"/>
    </location>
</feature>
<evidence type="ECO:0000256" key="4">
    <source>
        <dbReference type="ARBA" id="ARBA00022989"/>
    </source>
</evidence>
<reference evidence="8 9" key="1">
    <citation type="submission" date="2019-03" db="EMBL/GenBank/DDBJ databases">
        <title>Ruegeria lutea sp. nov., a novel strain, isolated from marine sediment, the Masan Bay, South Korea.</title>
        <authorList>
            <person name="Kim J."/>
            <person name="Kim D.-Y."/>
            <person name="Lee S.-S."/>
        </authorList>
    </citation>
    <scope>NUCLEOTIDE SEQUENCE [LARGE SCALE GENOMIC DNA]</scope>
    <source>
        <strain evidence="8 9">318-1</strain>
    </source>
</reference>
<name>A0A4R5VHH0_9RHOB</name>
<feature type="transmembrane region" description="Helical" evidence="6">
    <location>
        <begin position="277"/>
        <end position="296"/>
    </location>
</feature>
<dbReference type="InterPro" id="IPR020846">
    <property type="entry name" value="MFS_dom"/>
</dbReference>
<dbReference type="InterPro" id="IPR011701">
    <property type="entry name" value="MFS"/>
</dbReference>
<dbReference type="InterPro" id="IPR036259">
    <property type="entry name" value="MFS_trans_sf"/>
</dbReference>
<feature type="transmembrane region" description="Helical" evidence="6">
    <location>
        <begin position="302"/>
        <end position="323"/>
    </location>
</feature>
<dbReference type="InterPro" id="IPR050189">
    <property type="entry name" value="MFS_Efflux_Transporters"/>
</dbReference>
<evidence type="ECO:0000256" key="2">
    <source>
        <dbReference type="ARBA" id="ARBA00022475"/>
    </source>
</evidence>
<feature type="domain" description="Major facilitator superfamily (MFS) profile" evidence="7">
    <location>
        <begin position="10"/>
        <end position="390"/>
    </location>
</feature>
<dbReference type="SUPFAM" id="SSF103473">
    <property type="entry name" value="MFS general substrate transporter"/>
    <property type="match status" value="1"/>
</dbReference>
<feature type="transmembrane region" description="Helical" evidence="6">
    <location>
        <begin position="354"/>
        <end position="378"/>
    </location>
</feature>
<feature type="transmembrane region" description="Helical" evidence="6">
    <location>
        <begin position="76"/>
        <end position="94"/>
    </location>
</feature>
<keyword evidence="2" id="KW-1003">Cell membrane</keyword>
<dbReference type="OrthoDB" id="6095882at2"/>
<feature type="transmembrane region" description="Helical" evidence="6">
    <location>
        <begin position="166"/>
        <end position="184"/>
    </location>
</feature>
<dbReference type="Proteomes" id="UP000295301">
    <property type="component" value="Unassembled WGS sequence"/>
</dbReference>
<comment type="subcellular location">
    <subcellularLocation>
        <location evidence="1">Cell membrane</location>
        <topology evidence="1">Multi-pass membrane protein</topology>
    </subcellularLocation>
</comment>
<gene>
    <name evidence="8" type="ORF">E1832_02710</name>
</gene>
<dbReference type="RefSeq" id="WP_133358202.1">
    <property type="nucleotide sequence ID" value="NZ_SMUV01000044.1"/>
</dbReference>
<dbReference type="EMBL" id="SMUV01000044">
    <property type="protein sequence ID" value="TDK51724.1"/>
    <property type="molecule type" value="Genomic_DNA"/>
</dbReference>
<keyword evidence="3 6" id="KW-0812">Transmembrane</keyword>
<comment type="caution">
    <text evidence="8">The sequence shown here is derived from an EMBL/GenBank/DDBJ whole genome shotgun (WGS) entry which is preliminary data.</text>
</comment>
<dbReference type="GO" id="GO:0022857">
    <property type="term" value="F:transmembrane transporter activity"/>
    <property type="evidence" value="ECO:0007669"/>
    <property type="project" value="InterPro"/>
</dbReference>
<proteinExistence type="predicted"/>
<protein>
    <submittedName>
        <fullName evidence="8">MFS transporter</fullName>
    </submittedName>
</protein>
<accession>A0A4R5VHH0</accession>
<evidence type="ECO:0000256" key="5">
    <source>
        <dbReference type="ARBA" id="ARBA00023136"/>
    </source>
</evidence>